<evidence type="ECO:0000256" key="1">
    <source>
        <dbReference type="SAM" id="MobiDB-lite"/>
    </source>
</evidence>
<protein>
    <recommendedName>
        <fullName evidence="2">Reverse transcriptase Ty1/copia-type domain-containing protein</fullName>
    </recommendedName>
</protein>
<dbReference type="Proteomes" id="UP000310158">
    <property type="component" value="Unassembled WGS sequence"/>
</dbReference>
<sequence>MEAGPDVAATEPVMPDSIPKNIAVTEPASEPRRSTRKRNAPIRDDDPRYSVSSYTRKAKGSKPTPSLTPAIAEPDDMPALIEEESDNEGDFVDAPETVNAARSDSSGNPLTFAAAMASGNAAEWLAACQEEMQSFEKLEVYQEVIRPRDRKVIGSKWVFRIKRGANGDIEKFKARLVAKGFTQVEGVDYDETFAPVVRFTTLRTILALAAEMDLEVHQLDVKTAYLNGILKEEIYLEPPEGFKPTNGTVWKLNRSLYGLKQAGRVWYQRMRSEFETLGFNVCDSDPCMFFKRNGESLTVIAVYVDDMVVASTSLEDLQEAKSLLKKAFNITDLGEINWLLGIRIERDRSERTIALSQERYIEEVLERFGQQNIRPICTPMLANQHLTRAEVPEVDIRGYQRILGSIMWAMLGTCPDLAYTVGALSQHSSSPSEEALHALMRVFKYLRGTSDMKLIYQGKKSKGLTGYVDADWAGDVNDRRSISGYVFKIAEGAISWSSKKQRSTALSSTEAEYVSGAHAAKELIWLRTLLAELGLPCDKATPLLTDNQSAMAIAQNSVYHALTKHIGARHHFLREKVASGELRLEYVPTGEQVADVLTKGLPREKHERFSKGMGLRRVG</sequence>
<feature type="domain" description="Reverse transcriptase Ty1/copia-type" evidence="2">
    <location>
        <begin position="139"/>
        <end position="381"/>
    </location>
</feature>
<reference evidence="3 4" key="1">
    <citation type="submission" date="2019-02" db="EMBL/GenBank/DDBJ databases">
        <title>Genome sequencing of the rare red list fungi Bondarzewia mesenterica.</title>
        <authorList>
            <person name="Buettner E."/>
            <person name="Kellner H."/>
        </authorList>
    </citation>
    <scope>NUCLEOTIDE SEQUENCE [LARGE SCALE GENOMIC DNA]</scope>
    <source>
        <strain evidence="3 4">DSM 108281</strain>
    </source>
</reference>
<proteinExistence type="predicted"/>
<dbReference type="OrthoDB" id="3261476at2759"/>
<dbReference type="InterPro" id="IPR013103">
    <property type="entry name" value="RVT_2"/>
</dbReference>
<evidence type="ECO:0000313" key="3">
    <source>
        <dbReference type="EMBL" id="THH12524.1"/>
    </source>
</evidence>
<dbReference type="CDD" id="cd09272">
    <property type="entry name" value="RNase_HI_RT_Ty1"/>
    <property type="match status" value="1"/>
</dbReference>
<dbReference type="EMBL" id="SGPL01000453">
    <property type="protein sequence ID" value="THH12524.1"/>
    <property type="molecule type" value="Genomic_DNA"/>
</dbReference>
<feature type="region of interest" description="Disordered" evidence="1">
    <location>
        <begin position="1"/>
        <end position="72"/>
    </location>
</feature>
<organism evidence="3 4">
    <name type="scientific">Bondarzewia mesenterica</name>
    <dbReference type="NCBI Taxonomy" id="1095465"/>
    <lineage>
        <taxon>Eukaryota</taxon>
        <taxon>Fungi</taxon>
        <taxon>Dikarya</taxon>
        <taxon>Basidiomycota</taxon>
        <taxon>Agaricomycotina</taxon>
        <taxon>Agaricomycetes</taxon>
        <taxon>Russulales</taxon>
        <taxon>Bondarzewiaceae</taxon>
        <taxon>Bondarzewia</taxon>
    </lineage>
</organism>
<accession>A0A4S4LK97</accession>
<evidence type="ECO:0000259" key="2">
    <source>
        <dbReference type="Pfam" id="PF07727"/>
    </source>
</evidence>
<dbReference type="InterPro" id="IPR043502">
    <property type="entry name" value="DNA/RNA_pol_sf"/>
</dbReference>
<evidence type="ECO:0000313" key="4">
    <source>
        <dbReference type="Proteomes" id="UP000310158"/>
    </source>
</evidence>
<name>A0A4S4LK97_9AGAM</name>
<comment type="caution">
    <text evidence="3">The sequence shown here is derived from an EMBL/GenBank/DDBJ whole genome shotgun (WGS) entry which is preliminary data.</text>
</comment>
<dbReference type="AlphaFoldDB" id="A0A4S4LK97"/>
<dbReference type="SUPFAM" id="SSF56672">
    <property type="entry name" value="DNA/RNA polymerases"/>
    <property type="match status" value="1"/>
</dbReference>
<keyword evidence="4" id="KW-1185">Reference proteome</keyword>
<gene>
    <name evidence="3" type="ORF">EW146_g7607</name>
</gene>
<dbReference type="Pfam" id="PF07727">
    <property type="entry name" value="RVT_2"/>
    <property type="match status" value="1"/>
</dbReference>
<dbReference type="PANTHER" id="PTHR11439">
    <property type="entry name" value="GAG-POL-RELATED RETROTRANSPOSON"/>
    <property type="match status" value="1"/>
</dbReference>
<dbReference type="PANTHER" id="PTHR11439:SF483">
    <property type="entry name" value="PEPTIDE SYNTHASE GLIP-LIKE, PUTATIVE (AFU_ORTHOLOGUE AFUA_3G12920)-RELATED"/>
    <property type="match status" value="1"/>
</dbReference>